<dbReference type="NCBIfam" id="NF047420">
    <property type="entry name" value="EF_P_mod_YmfI"/>
    <property type="match status" value="1"/>
</dbReference>
<dbReference type="InterPro" id="IPR036291">
    <property type="entry name" value="NAD(P)-bd_dom_sf"/>
</dbReference>
<dbReference type="FunFam" id="3.40.50.720:FF:000173">
    <property type="entry name" value="3-oxoacyl-[acyl-carrier protein] reductase"/>
    <property type="match status" value="1"/>
</dbReference>
<dbReference type="PRINTS" id="PR00081">
    <property type="entry name" value="GDHRDH"/>
</dbReference>
<dbReference type="SUPFAM" id="SSF51735">
    <property type="entry name" value="NAD(P)-binding Rossmann-fold domains"/>
    <property type="match status" value="1"/>
</dbReference>
<dbReference type="GO" id="GO:0008202">
    <property type="term" value="P:steroid metabolic process"/>
    <property type="evidence" value="ECO:0007669"/>
    <property type="project" value="UniProtKB-KW"/>
</dbReference>
<feature type="domain" description="Ketoreductase" evidence="4">
    <location>
        <begin position="5"/>
        <end position="194"/>
    </location>
</feature>
<evidence type="ECO:0000259" key="4">
    <source>
        <dbReference type="SMART" id="SM00822"/>
    </source>
</evidence>
<evidence type="ECO:0000313" key="5">
    <source>
        <dbReference type="EMBL" id="MBE6833413.1"/>
    </source>
</evidence>
<dbReference type="PANTHER" id="PTHR42879">
    <property type="entry name" value="3-OXOACYL-(ACYL-CARRIER-PROTEIN) REDUCTASE"/>
    <property type="match status" value="1"/>
</dbReference>
<evidence type="ECO:0000256" key="2">
    <source>
        <dbReference type="ARBA" id="ARBA00023002"/>
    </source>
</evidence>
<dbReference type="EMBL" id="SVNY01000003">
    <property type="protein sequence ID" value="MBE6833413.1"/>
    <property type="molecule type" value="Genomic_DNA"/>
</dbReference>
<dbReference type="PROSITE" id="PS00061">
    <property type="entry name" value="ADH_SHORT"/>
    <property type="match status" value="1"/>
</dbReference>
<keyword evidence="2" id="KW-0560">Oxidoreductase</keyword>
<proteinExistence type="inferred from homology"/>
<dbReference type="GO" id="GO:0016491">
    <property type="term" value="F:oxidoreductase activity"/>
    <property type="evidence" value="ECO:0007669"/>
    <property type="project" value="UniProtKB-KW"/>
</dbReference>
<dbReference type="Pfam" id="PF13561">
    <property type="entry name" value="adh_short_C2"/>
    <property type="match status" value="1"/>
</dbReference>
<dbReference type="InterPro" id="IPR057326">
    <property type="entry name" value="KR_dom"/>
</dbReference>
<accession>A0A928Q2X8</accession>
<organism evidence="5 6">
    <name type="scientific">Faecalispora sporosphaeroides</name>
    <dbReference type="NCBI Taxonomy" id="1549"/>
    <lineage>
        <taxon>Bacteria</taxon>
        <taxon>Bacillati</taxon>
        <taxon>Bacillota</taxon>
        <taxon>Clostridia</taxon>
        <taxon>Eubacteriales</taxon>
        <taxon>Oscillospiraceae</taxon>
        <taxon>Faecalispora</taxon>
    </lineage>
</organism>
<keyword evidence="3" id="KW-0443">Lipid metabolism</keyword>
<comment type="similarity">
    <text evidence="1">Belongs to the short-chain dehydrogenases/reductases (SDR) family.</text>
</comment>
<dbReference type="Gene3D" id="3.40.50.720">
    <property type="entry name" value="NAD(P)-binding Rossmann-like Domain"/>
    <property type="match status" value="1"/>
</dbReference>
<dbReference type="InterPro" id="IPR020904">
    <property type="entry name" value="Sc_DH/Rdtase_CS"/>
</dbReference>
<dbReference type="Proteomes" id="UP000754750">
    <property type="component" value="Unassembled WGS sequence"/>
</dbReference>
<reference evidence="5" key="1">
    <citation type="submission" date="2019-04" db="EMBL/GenBank/DDBJ databases">
        <title>Evolution of Biomass-Degrading Anaerobic Consortia Revealed by Metagenomics.</title>
        <authorList>
            <person name="Peng X."/>
        </authorList>
    </citation>
    <scope>NUCLEOTIDE SEQUENCE</scope>
    <source>
        <strain evidence="5">SIG551</strain>
    </source>
</reference>
<protein>
    <submittedName>
        <fullName evidence="5">SDR family oxidoreductase</fullName>
    </submittedName>
</protein>
<dbReference type="GO" id="GO:0032787">
    <property type="term" value="P:monocarboxylic acid metabolic process"/>
    <property type="evidence" value="ECO:0007669"/>
    <property type="project" value="UniProtKB-ARBA"/>
</dbReference>
<evidence type="ECO:0000256" key="1">
    <source>
        <dbReference type="ARBA" id="ARBA00006484"/>
    </source>
</evidence>
<dbReference type="RefSeq" id="WP_326840342.1">
    <property type="nucleotide sequence ID" value="NZ_SVNY01000003.1"/>
</dbReference>
<dbReference type="NCBIfam" id="NF009466">
    <property type="entry name" value="PRK12826.1-2"/>
    <property type="match status" value="1"/>
</dbReference>
<evidence type="ECO:0000256" key="3">
    <source>
        <dbReference type="ARBA" id="ARBA00023221"/>
    </source>
</evidence>
<keyword evidence="3" id="KW-0753">Steroid metabolism</keyword>
<comment type="caution">
    <text evidence="5">The sequence shown here is derived from an EMBL/GenBank/DDBJ whole genome shotgun (WGS) entry which is preliminary data.</text>
</comment>
<dbReference type="SMART" id="SM00822">
    <property type="entry name" value="PKS_KR"/>
    <property type="match status" value="1"/>
</dbReference>
<dbReference type="PRINTS" id="PR00080">
    <property type="entry name" value="SDRFAMILY"/>
</dbReference>
<dbReference type="NCBIfam" id="NF005559">
    <property type="entry name" value="PRK07231.1"/>
    <property type="match status" value="1"/>
</dbReference>
<sequence length="252" mass="27366">MEQRKTVLITGASRGIGSEIARRFALAGYQVALNYNTSERRARELAELLERQLGVAAGERILPVRADVSDRRQVERMFDEAEARFGGIDVLVNNAGIAQQKLFTDLTDEDWRRMFAVHVDGAFYCSRRALQGMIRRHSGKIINVSSMWGQIGGSCEVHYSAAKAAVIGMTRALAKEVGPSGIQVNCVAPGVIDTEMNGALSEETLEQLCEETPLGMLGTCRDIAEAVLFLADSRSDFITGQVLGVNGGMVIG</sequence>
<name>A0A928Q2X8_9FIRM</name>
<dbReference type="PANTHER" id="PTHR42879:SF2">
    <property type="entry name" value="3-OXOACYL-[ACYL-CARRIER-PROTEIN] REDUCTASE FABG"/>
    <property type="match status" value="1"/>
</dbReference>
<dbReference type="InterPro" id="IPR050259">
    <property type="entry name" value="SDR"/>
</dbReference>
<dbReference type="InterPro" id="IPR002347">
    <property type="entry name" value="SDR_fam"/>
</dbReference>
<gene>
    <name evidence="5" type="ORF">E7512_07525</name>
</gene>
<dbReference type="AlphaFoldDB" id="A0A928Q2X8"/>
<evidence type="ECO:0000313" key="6">
    <source>
        <dbReference type="Proteomes" id="UP000754750"/>
    </source>
</evidence>